<dbReference type="EMBL" id="FNEJ01000004">
    <property type="protein sequence ID" value="SDI40883.1"/>
    <property type="molecule type" value="Genomic_DNA"/>
</dbReference>
<evidence type="ECO:0000256" key="6">
    <source>
        <dbReference type="ARBA" id="ARBA00022989"/>
    </source>
</evidence>
<dbReference type="Proteomes" id="UP000199093">
    <property type="component" value="Unassembled WGS sequence"/>
</dbReference>
<keyword evidence="3" id="KW-0813">Transport</keyword>
<dbReference type="AlphaFoldDB" id="A0A1G8KBW8"/>
<dbReference type="GO" id="GO:0005886">
    <property type="term" value="C:plasma membrane"/>
    <property type="evidence" value="ECO:0007669"/>
    <property type="project" value="UniProtKB-SubCell"/>
</dbReference>
<comment type="subcellular location">
    <subcellularLocation>
        <location evidence="1">Cell membrane</location>
        <topology evidence="1">Multi-pass membrane protein</topology>
    </subcellularLocation>
</comment>
<dbReference type="RefSeq" id="WP_089845185.1">
    <property type="nucleotide sequence ID" value="NZ_JAINWH010000007.1"/>
</dbReference>
<evidence type="ECO:0000256" key="3">
    <source>
        <dbReference type="ARBA" id="ARBA00022448"/>
    </source>
</evidence>
<dbReference type="STRING" id="555512.SAMN04487993_1004152"/>
<evidence type="ECO:0000256" key="7">
    <source>
        <dbReference type="ARBA" id="ARBA00023136"/>
    </source>
</evidence>
<gene>
    <name evidence="9" type="ORF">SAMN04487993_1004152</name>
</gene>
<evidence type="ECO:0000313" key="10">
    <source>
        <dbReference type="Proteomes" id="UP000199093"/>
    </source>
</evidence>
<sequence>MLLPLSLLFVGAVLVLNGLWMAGRIDDREIVLINGATAAITAAVAAVSLVQARDVADVRAVAMTLLFSVTYLWVAFNRVSGSDGRGLGWFSLFVALSVLPEAVRTLRAATTAMETWLGLCWLAWAGLWFLYFLTLALQRGFRRQTALATLCSGVLTAWLPALVLMYGGRA</sequence>
<evidence type="ECO:0000256" key="5">
    <source>
        <dbReference type="ARBA" id="ARBA00022692"/>
    </source>
</evidence>
<evidence type="ECO:0000256" key="8">
    <source>
        <dbReference type="SAM" id="Phobius"/>
    </source>
</evidence>
<accession>A0A1G8KBW8</accession>
<feature type="transmembrane region" description="Helical" evidence="8">
    <location>
        <begin position="56"/>
        <end position="74"/>
    </location>
</feature>
<comment type="similarity">
    <text evidence="2">Belongs to the AmiS/UreI family.</text>
</comment>
<proteinExistence type="inferred from homology"/>
<evidence type="ECO:0000256" key="2">
    <source>
        <dbReference type="ARBA" id="ARBA00010068"/>
    </source>
</evidence>
<feature type="transmembrane region" description="Helical" evidence="8">
    <location>
        <begin position="146"/>
        <end position="167"/>
    </location>
</feature>
<evidence type="ECO:0000313" key="9">
    <source>
        <dbReference type="EMBL" id="SDI40883.1"/>
    </source>
</evidence>
<keyword evidence="4" id="KW-1003">Cell membrane</keyword>
<dbReference type="InterPro" id="IPR038523">
    <property type="entry name" value="AmiSUreI_transpt_sf"/>
</dbReference>
<keyword evidence="7 8" id="KW-0472">Membrane</keyword>
<dbReference type="InterPro" id="IPR003211">
    <property type="entry name" value="AmiSUreI_transpt"/>
</dbReference>
<feature type="transmembrane region" description="Helical" evidence="8">
    <location>
        <begin position="86"/>
        <end position="103"/>
    </location>
</feature>
<keyword evidence="6 8" id="KW-1133">Transmembrane helix</keyword>
<dbReference type="OrthoDB" id="6636366at2"/>
<organism evidence="9 10">
    <name type="scientific">Salipiger marinus</name>
    <dbReference type="NCBI Taxonomy" id="555512"/>
    <lineage>
        <taxon>Bacteria</taxon>
        <taxon>Pseudomonadati</taxon>
        <taxon>Pseudomonadota</taxon>
        <taxon>Alphaproteobacteria</taxon>
        <taxon>Rhodobacterales</taxon>
        <taxon>Roseobacteraceae</taxon>
        <taxon>Salipiger</taxon>
    </lineage>
</organism>
<dbReference type="Pfam" id="PF02293">
    <property type="entry name" value="AmiS_UreI"/>
    <property type="match status" value="1"/>
</dbReference>
<feature type="transmembrane region" description="Helical" evidence="8">
    <location>
        <begin position="6"/>
        <end position="23"/>
    </location>
</feature>
<keyword evidence="10" id="KW-1185">Reference proteome</keyword>
<dbReference type="Gene3D" id="1.25.40.600">
    <property type="match status" value="1"/>
</dbReference>
<keyword evidence="5 8" id="KW-0812">Transmembrane</keyword>
<reference evidence="9 10" key="1">
    <citation type="submission" date="2016-10" db="EMBL/GenBank/DDBJ databases">
        <authorList>
            <person name="de Groot N.N."/>
        </authorList>
    </citation>
    <scope>NUCLEOTIDE SEQUENCE [LARGE SCALE GENOMIC DNA]</scope>
    <source>
        <strain evidence="9 10">DSM 26424</strain>
    </source>
</reference>
<evidence type="ECO:0000256" key="4">
    <source>
        <dbReference type="ARBA" id="ARBA00022475"/>
    </source>
</evidence>
<feature type="transmembrane region" description="Helical" evidence="8">
    <location>
        <begin position="115"/>
        <end position="134"/>
    </location>
</feature>
<feature type="transmembrane region" description="Helical" evidence="8">
    <location>
        <begin position="30"/>
        <end position="50"/>
    </location>
</feature>
<evidence type="ECO:0000256" key="1">
    <source>
        <dbReference type="ARBA" id="ARBA00004651"/>
    </source>
</evidence>
<protein>
    <submittedName>
        <fullName evidence="9">AmiS/UreI family transporter</fullName>
    </submittedName>
</protein>
<name>A0A1G8KBW8_9RHOB</name>